<keyword evidence="2 8" id="KW-0863">Zinc-finger</keyword>
<feature type="region of interest" description="Disordered" evidence="10">
    <location>
        <begin position="116"/>
        <end position="159"/>
    </location>
</feature>
<keyword evidence="1 9" id="KW-0479">Metal-binding</keyword>
<evidence type="ECO:0000256" key="8">
    <source>
        <dbReference type="PROSITE-ProRule" id="PRU00071"/>
    </source>
</evidence>
<proteinExistence type="predicted"/>
<evidence type="ECO:0000256" key="2">
    <source>
        <dbReference type="ARBA" id="ARBA00022771"/>
    </source>
</evidence>
<keyword evidence="5 8" id="KW-0238">DNA-binding</keyword>
<dbReference type="PANTHER" id="PTHR31992">
    <property type="entry name" value="DOF ZINC FINGER PROTEIN DOF1.4-RELATED"/>
    <property type="match status" value="1"/>
</dbReference>
<accession>A0ABC8V4P7</accession>
<evidence type="ECO:0000256" key="5">
    <source>
        <dbReference type="ARBA" id="ARBA00023125"/>
    </source>
</evidence>
<evidence type="ECO:0000313" key="12">
    <source>
        <dbReference type="EMBL" id="CAK9188300.1"/>
    </source>
</evidence>
<evidence type="ECO:0000256" key="9">
    <source>
        <dbReference type="RuleBase" id="RU369094"/>
    </source>
</evidence>
<sequence length="314" mass="33728">MAFSSVPVYLDHPNWHQQANHQQGSGSDNLQLPPPPPPPQVGGGGGGPIRPGSVVDQARLAQLPLPEAAQNCPRCDSTNTKFCYYNNYSRSQPRHFCKTCRRYWTRGGALRNVPVGGGCRRNKRNKSNCSKPAVTGERKTGSNPTSASPSSCSARMSTGHLLRPPSQLSLMASVQNLNQYGGANIGSNIGGFEPETHMTFQMGNHSGGNSNILVAGGADQWRFPFFTGFEPPTGLFPYQNGVEAPSSMAGESHRLSTATSTGVTHVAPVKVENNQGSNLSRQFLSISSENNQYWGGNTWPELSGLNSSSINHFL</sequence>
<comment type="caution">
    <text evidence="12">The sequence shown here is derived from an EMBL/GenBank/DDBJ whole genome shotgun (WGS) entry which is preliminary data.</text>
</comment>
<evidence type="ECO:0000256" key="4">
    <source>
        <dbReference type="ARBA" id="ARBA00023015"/>
    </source>
</evidence>
<evidence type="ECO:0000256" key="10">
    <source>
        <dbReference type="SAM" id="MobiDB-lite"/>
    </source>
</evidence>
<evidence type="ECO:0000256" key="6">
    <source>
        <dbReference type="ARBA" id="ARBA00023163"/>
    </source>
</evidence>
<dbReference type="Proteomes" id="UP001642360">
    <property type="component" value="Unassembled WGS sequence"/>
</dbReference>
<dbReference type="InterPro" id="IPR003851">
    <property type="entry name" value="Znf_Dof"/>
</dbReference>
<evidence type="ECO:0000313" key="13">
    <source>
        <dbReference type="Proteomes" id="UP001642360"/>
    </source>
</evidence>
<comment type="function">
    <text evidence="9">Transcription factor that binds specifically to a 5'-AA[AG]G-3' consensus core sequence.</text>
</comment>
<organism evidence="12 13">
    <name type="scientific">Ilex paraguariensis</name>
    <name type="common">yerba mate</name>
    <dbReference type="NCBI Taxonomy" id="185542"/>
    <lineage>
        <taxon>Eukaryota</taxon>
        <taxon>Viridiplantae</taxon>
        <taxon>Streptophyta</taxon>
        <taxon>Embryophyta</taxon>
        <taxon>Tracheophyta</taxon>
        <taxon>Spermatophyta</taxon>
        <taxon>Magnoliopsida</taxon>
        <taxon>eudicotyledons</taxon>
        <taxon>Gunneridae</taxon>
        <taxon>Pentapetalae</taxon>
        <taxon>asterids</taxon>
        <taxon>campanulids</taxon>
        <taxon>Aquifoliales</taxon>
        <taxon>Aquifoliaceae</taxon>
        <taxon>Ilex</taxon>
    </lineage>
</organism>
<evidence type="ECO:0000256" key="7">
    <source>
        <dbReference type="ARBA" id="ARBA00023242"/>
    </source>
</evidence>
<keyword evidence="7 8" id="KW-0539">Nucleus</keyword>
<keyword evidence="6 9" id="KW-0804">Transcription</keyword>
<dbReference type="EMBL" id="CAUOFW020010390">
    <property type="protein sequence ID" value="CAK9188300.1"/>
    <property type="molecule type" value="Genomic_DNA"/>
</dbReference>
<dbReference type="GO" id="GO:0005634">
    <property type="term" value="C:nucleus"/>
    <property type="evidence" value="ECO:0007669"/>
    <property type="project" value="UniProtKB-SubCell"/>
</dbReference>
<feature type="domain" description="Dof-type" evidence="11">
    <location>
        <begin position="70"/>
        <end position="124"/>
    </location>
</feature>
<dbReference type="GO" id="GO:0003677">
    <property type="term" value="F:DNA binding"/>
    <property type="evidence" value="ECO:0007669"/>
    <property type="project" value="UniProtKB-UniRule"/>
</dbReference>
<feature type="region of interest" description="Disordered" evidence="10">
    <location>
        <begin position="17"/>
        <end position="52"/>
    </location>
</feature>
<dbReference type="PROSITE" id="PS50884">
    <property type="entry name" value="ZF_DOF_2"/>
    <property type="match status" value="1"/>
</dbReference>
<dbReference type="AlphaFoldDB" id="A0ABC8V4P7"/>
<dbReference type="Pfam" id="PF02701">
    <property type="entry name" value="Zn_ribbon_Dof"/>
    <property type="match status" value="1"/>
</dbReference>
<dbReference type="GO" id="GO:0003700">
    <property type="term" value="F:DNA-binding transcription factor activity"/>
    <property type="evidence" value="ECO:0007669"/>
    <property type="project" value="UniProtKB-UniRule"/>
</dbReference>
<dbReference type="GO" id="GO:0008270">
    <property type="term" value="F:zinc ion binding"/>
    <property type="evidence" value="ECO:0007669"/>
    <property type="project" value="UniProtKB-KW"/>
</dbReference>
<keyword evidence="4 9" id="KW-0805">Transcription regulation</keyword>
<keyword evidence="3 9" id="KW-0862">Zinc</keyword>
<dbReference type="InterPro" id="IPR045174">
    <property type="entry name" value="Dof"/>
</dbReference>
<feature type="compositionally biased region" description="Low complexity" evidence="10">
    <location>
        <begin position="142"/>
        <end position="158"/>
    </location>
</feature>
<reference evidence="12 13" key="1">
    <citation type="submission" date="2024-02" db="EMBL/GenBank/DDBJ databases">
        <authorList>
            <person name="Vignale AGUSTIN F."/>
            <person name="Sosa J E."/>
            <person name="Modenutti C."/>
        </authorList>
    </citation>
    <scope>NUCLEOTIDE SEQUENCE [LARGE SCALE GENOMIC DNA]</scope>
</reference>
<comment type="subcellular location">
    <subcellularLocation>
        <location evidence="8 9">Nucleus</location>
    </subcellularLocation>
</comment>
<name>A0ABC8V4P7_9AQUA</name>
<evidence type="ECO:0000259" key="11">
    <source>
        <dbReference type="PROSITE" id="PS50884"/>
    </source>
</evidence>
<feature type="compositionally biased region" description="Polar residues" evidence="10">
    <location>
        <begin position="17"/>
        <end position="30"/>
    </location>
</feature>
<gene>
    <name evidence="12" type="ORF">ILEXP_LOCUS58962</name>
</gene>
<dbReference type="PANTHER" id="PTHR31992:SF267">
    <property type="entry name" value="DOF ZINC FINGER PROTEIN"/>
    <property type="match status" value="1"/>
</dbReference>
<evidence type="ECO:0000256" key="1">
    <source>
        <dbReference type="ARBA" id="ARBA00022723"/>
    </source>
</evidence>
<evidence type="ECO:0000256" key="3">
    <source>
        <dbReference type="ARBA" id="ARBA00022833"/>
    </source>
</evidence>
<protein>
    <recommendedName>
        <fullName evidence="9">Dof zinc finger protein</fullName>
    </recommendedName>
</protein>
<keyword evidence="13" id="KW-1185">Reference proteome</keyword>
<dbReference type="PROSITE" id="PS01361">
    <property type="entry name" value="ZF_DOF_1"/>
    <property type="match status" value="1"/>
</dbReference>